<evidence type="ECO:0000313" key="2">
    <source>
        <dbReference type="Proteomes" id="UP000315525"/>
    </source>
</evidence>
<evidence type="ECO:0000313" key="1">
    <source>
        <dbReference type="EMBL" id="TET46328.1"/>
    </source>
</evidence>
<accession>A0A523UUW9</accession>
<proteinExistence type="predicted"/>
<dbReference type="EMBL" id="SOJN01000057">
    <property type="protein sequence ID" value="TET46328.1"/>
    <property type="molecule type" value="Genomic_DNA"/>
</dbReference>
<reference evidence="1 2" key="1">
    <citation type="submission" date="2019-03" db="EMBL/GenBank/DDBJ databases">
        <title>Metabolic potential of uncultured bacteria and archaea associated with petroleum seepage in deep-sea sediments.</title>
        <authorList>
            <person name="Dong X."/>
            <person name="Hubert C."/>
        </authorList>
    </citation>
    <scope>NUCLEOTIDE SEQUENCE [LARGE SCALE GENOMIC DNA]</scope>
    <source>
        <strain evidence="1">E44_bin18</strain>
    </source>
</reference>
<protein>
    <submittedName>
        <fullName evidence="1">Uncharacterized protein</fullName>
    </submittedName>
</protein>
<gene>
    <name evidence="1" type="ORF">E3J62_04565</name>
</gene>
<organism evidence="1 2">
    <name type="scientific">candidate division TA06 bacterium</name>
    <dbReference type="NCBI Taxonomy" id="2250710"/>
    <lineage>
        <taxon>Bacteria</taxon>
        <taxon>Bacteria division TA06</taxon>
    </lineage>
</organism>
<comment type="caution">
    <text evidence="1">The sequence shown here is derived from an EMBL/GenBank/DDBJ whole genome shotgun (WGS) entry which is preliminary data.</text>
</comment>
<dbReference type="AlphaFoldDB" id="A0A523UUW9"/>
<sequence length="289" mass="33391">MNVSWDDHYPDKEVLRKEVNHMVEAFVEVLLKEIPESDIEGIYFKGSAQKHWDSPLDYVPELSDIDIHLLFADDLAVQRDLGSISRVTHIQSGVEERYFSKTPKPLHVPRPQIVVLNQLLQEEDYIPTPESAVSVVYGKDYPKGDYTDQDRIRLIDCRRVLEEEKFLSEFPARVIDKPSRYIWDSLRALVWHISPVAPRVLYVLGLPTEKAWSINRTEAVAHLTEKGEHQLAQHYSEFYLHGWKYFLSKYSDSNAGRSSLIAGVHALTRALEIAKTWHSEHSSGKDDQR</sequence>
<name>A0A523UUW9_UNCT6</name>
<dbReference type="Proteomes" id="UP000315525">
    <property type="component" value="Unassembled WGS sequence"/>
</dbReference>